<dbReference type="KEGG" id="sle:sle_03470"/>
<evidence type="ECO:0000313" key="2">
    <source>
        <dbReference type="EMBL" id="CQR59809.1"/>
    </source>
</evidence>
<reference evidence="2 3" key="1">
    <citation type="submission" date="2015-02" db="EMBL/GenBank/DDBJ databases">
        <authorList>
            <person name="Gomez-Escribano P.J."/>
        </authorList>
    </citation>
    <scope>NUCLEOTIDE SEQUENCE [LARGE SCALE GENOMIC DNA]</scope>
    <source>
        <strain evidence="3">C34 (DSM 42122 / NRRL B-24963)</strain>
    </source>
</reference>
<name>A0A0F7VKW4_STRLW</name>
<dbReference type="AlphaFoldDB" id="A0A0F7VKW4"/>
<feature type="compositionally biased region" description="Basic and acidic residues" evidence="1">
    <location>
        <begin position="70"/>
        <end position="79"/>
    </location>
</feature>
<feature type="compositionally biased region" description="Low complexity" evidence="1">
    <location>
        <begin position="167"/>
        <end position="182"/>
    </location>
</feature>
<evidence type="ECO:0000256" key="1">
    <source>
        <dbReference type="SAM" id="MobiDB-lite"/>
    </source>
</evidence>
<feature type="compositionally biased region" description="Pro residues" evidence="1">
    <location>
        <begin position="145"/>
        <end position="158"/>
    </location>
</feature>
<dbReference type="Proteomes" id="UP000035016">
    <property type="component" value="Chromosome Chromosome"/>
</dbReference>
<proteinExistence type="predicted"/>
<feature type="region of interest" description="Disordered" evidence="1">
    <location>
        <begin position="1"/>
        <end position="378"/>
    </location>
</feature>
<evidence type="ECO:0000313" key="3">
    <source>
        <dbReference type="Proteomes" id="UP000035016"/>
    </source>
</evidence>
<protein>
    <submittedName>
        <fullName evidence="2">Uncharacterized protein</fullName>
    </submittedName>
</protein>
<gene>
    <name evidence="2" type="primary">sle_03470</name>
</gene>
<feature type="compositionally biased region" description="Low complexity" evidence="1">
    <location>
        <begin position="18"/>
        <end position="27"/>
    </location>
</feature>
<sequence>MGWGGTGTAGHPPPPAAAPQARSTPTARSPVASRPLPALPQHRTVRTVPGPHGIAHGALRAVRTPGQQREQCHGHRGDLFIRGPPTLDPEPGRPPSSTVHTPLLTPFGPPSNAPLKTRSNPTGAPPPTHRTPAGTRPTGCRQHPHPGPGPRTAAPPPGAQDSPAHSTTYATARRTARPGPTRRTARRAAQHDVQHGPAHGTALAHGTARPGARDGVGARDGTARRTARPGVQDGPGTAYGTALAHGTARRTARPGVRDGPGTAYGTALAHGTARPGVRPGLGYKTARARRTGRPGPGVRNGAARHGRDGTVLGTVSGTARPARGAACAGLRNSEAGNGPGPWDPPPATAPQAAIRHGSPARSGADAARPRHTGTVAAQ</sequence>
<accession>A0A0F7VKW4</accession>
<dbReference type="EMBL" id="LN831790">
    <property type="protein sequence ID" value="CQR59809.1"/>
    <property type="molecule type" value="Genomic_DNA"/>
</dbReference>
<organism evidence="2 3">
    <name type="scientific">Streptomyces leeuwenhoekii</name>
    <dbReference type="NCBI Taxonomy" id="1437453"/>
    <lineage>
        <taxon>Bacteria</taxon>
        <taxon>Bacillati</taxon>
        <taxon>Actinomycetota</taxon>
        <taxon>Actinomycetes</taxon>
        <taxon>Kitasatosporales</taxon>
        <taxon>Streptomycetaceae</taxon>
        <taxon>Streptomyces</taxon>
    </lineage>
</organism>